<dbReference type="EMBL" id="FNPD01000002">
    <property type="protein sequence ID" value="SDX71949.1"/>
    <property type="molecule type" value="Genomic_DNA"/>
</dbReference>
<sequence>MAFLILSGPSACAVDIYAAGGCNFIIDSSCLVGGAGSDLMKYFESKLDATVINITGTGGSGDAWQVRVRKSGVSQMQGVTLYVKRTGDGSGSGTVSGGSSYVAVETSDTDFFEGSGDRTDITVQYKVSGISINVPPGNYSATIIFTVVDR</sequence>
<evidence type="ECO:0000313" key="1">
    <source>
        <dbReference type="EMBL" id="SDX71949.1"/>
    </source>
</evidence>
<dbReference type="AlphaFoldDB" id="A0A1H3E1Z6"/>
<gene>
    <name evidence="1" type="ORF">SAMN03080603_00334</name>
</gene>
<protein>
    <submittedName>
        <fullName evidence="1">Uncharacterized protein</fullName>
    </submittedName>
</protein>
<evidence type="ECO:0000313" key="2">
    <source>
        <dbReference type="Proteomes" id="UP000199266"/>
    </source>
</evidence>
<organism evidence="1 2">
    <name type="scientific">Acetomicrobium thermoterrenum DSM 13490</name>
    <dbReference type="NCBI Taxonomy" id="1120987"/>
    <lineage>
        <taxon>Bacteria</taxon>
        <taxon>Thermotogati</taxon>
        <taxon>Synergistota</taxon>
        <taxon>Synergistia</taxon>
        <taxon>Synergistales</taxon>
        <taxon>Acetomicrobiaceae</taxon>
        <taxon>Acetomicrobium</taxon>
    </lineage>
</organism>
<proteinExistence type="predicted"/>
<keyword evidence="2" id="KW-1185">Reference proteome</keyword>
<accession>A0A1H3E1Z6</accession>
<name>A0A1H3E1Z6_9BACT</name>
<reference evidence="2" key="1">
    <citation type="submission" date="2016-10" db="EMBL/GenBank/DDBJ databases">
        <authorList>
            <person name="Varghese N."/>
            <person name="Submissions S."/>
        </authorList>
    </citation>
    <scope>NUCLEOTIDE SEQUENCE [LARGE SCALE GENOMIC DNA]</scope>
    <source>
        <strain evidence="2">DSM 13490</strain>
    </source>
</reference>
<dbReference type="Proteomes" id="UP000199266">
    <property type="component" value="Unassembled WGS sequence"/>
</dbReference>